<dbReference type="EMBL" id="JACEIO010000008">
    <property type="protein sequence ID" value="MBA4536544.1"/>
    <property type="molecule type" value="Genomic_DNA"/>
</dbReference>
<proteinExistence type="predicted"/>
<dbReference type="Gene3D" id="3.10.350.10">
    <property type="entry name" value="LysM domain"/>
    <property type="match status" value="2"/>
</dbReference>
<dbReference type="PROSITE" id="PS51910">
    <property type="entry name" value="GH18_2"/>
    <property type="match status" value="1"/>
</dbReference>
<dbReference type="GO" id="GO:0008061">
    <property type="term" value="F:chitin binding"/>
    <property type="evidence" value="ECO:0007669"/>
    <property type="project" value="InterPro"/>
</dbReference>
<dbReference type="InterPro" id="IPR017853">
    <property type="entry name" value="GH"/>
</dbReference>
<keyword evidence="1" id="KW-0378">Hydrolase</keyword>
<feature type="domain" description="LysM" evidence="3">
    <location>
        <begin position="54"/>
        <end position="98"/>
    </location>
</feature>
<dbReference type="PROSITE" id="PS51782">
    <property type="entry name" value="LYSM"/>
    <property type="match status" value="2"/>
</dbReference>
<reference evidence="6 7" key="1">
    <citation type="submission" date="2020-02" db="EMBL/GenBank/DDBJ databases">
        <title>Bacillus aquiflavi sp. nov., isolated from yellow water of strong flavor Chinese baijiu in Yibin region of China.</title>
        <authorList>
            <person name="Xie J."/>
        </authorList>
    </citation>
    <scope>NUCLEOTIDE SEQUENCE [LARGE SCALE GENOMIC DNA]</scope>
    <source>
        <strain evidence="6 7">3H-10</strain>
    </source>
</reference>
<dbReference type="RefSeq" id="WP_163240786.1">
    <property type="nucleotide sequence ID" value="NZ_JAAIWN010000008.1"/>
</dbReference>
<gene>
    <name evidence="6" type="ORF">G4D64_05075</name>
    <name evidence="5" type="ORF">H1Z61_05115</name>
</gene>
<dbReference type="EMBL" id="JAAIWN010000008">
    <property type="protein sequence ID" value="NEY80911.1"/>
    <property type="molecule type" value="Genomic_DNA"/>
</dbReference>
<evidence type="ECO:0000313" key="7">
    <source>
        <dbReference type="Proteomes" id="UP000472971"/>
    </source>
</evidence>
<dbReference type="Pfam" id="PF00704">
    <property type="entry name" value="Glyco_hydro_18"/>
    <property type="match status" value="1"/>
</dbReference>
<sequence>MTIHVVKTGESLYDISKMYDVSISLIVNVNGLKSPNVLIPGLSLYIPDNYLYNRIYQIKPGDTLWKLARRFDTSIEHIFTVNPRINPNQLFIGQKVIVPSPNQMSIETVGFIFPQANGKSFAALNEIANQLSYVAIIAYSFSENGDVYLEADDSVTLTQSKQLNIKPLLMIRNFKEKNFSAELVGKVFENSQSRQRLVTSLVNIIEQKGYEGVSIDFEFIPPPRRKDFISFLTELKSFLGTRILHVNVHSKTEDIPTNPIIGAYDYKAIGEIADIVAVMTIDYGYPTGPPNPIAPIWWVDAVVRYATSLIPPQKLQISLPLYGYDWRISDNKTTAFSALGAQNLAISKQTVIFYDREAKAPSFKYWKNSEEHIVWFEDIRSYVEKYNLIDYYQLQGTTFWQIRLPSPQNWEYIKRNITVLK</sequence>
<dbReference type="InterPro" id="IPR036779">
    <property type="entry name" value="LysM_dom_sf"/>
</dbReference>
<dbReference type="InterPro" id="IPR041704">
    <property type="entry name" value="CFLE_GH18"/>
</dbReference>
<dbReference type="Gene3D" id="3.10.50.10">
    <property type="match status" value="1"/>
</dbReference>
<feature type="domain" description="GH18" evidence="4">
    <location>
        <begin position="106"/>
        <end position="421"/>
    </location>
</feature>
<evidence type="ECO:0000259" key="3">
    <source>
        <dbReference type="PROSITE" id="PS51782"/>
    </source>
</evidence>
<dbReference type="InterPro" id="IPR001223">
    <property type="entry name" value="Glyco_hydro18_cat"/>
</dbReference>
<evidence type="ECO:0000259" key="4">
    <source>
        <dbReference type="PROSITE" id="PS51910"/>
    </source>
</evidence>
<evidence type="ECO:0000313" key="8">
    <source>
        <dbReference type="Proteomes" id="UP000570010"/>
    </source>
</evidence>
<protein>
    <submittedName>
        <fullName evidence="6">LysM peptidoglycan-binding domain-containing protein</fullName>
    </submittedName>
</protein>
<dbReference type="PANTHER" id="PTHR46066">
    <property type="entry name" value="CHITINASE DOMAIN-CONTAINING PROTEIN 1 FAMILY MEMBER"/>
    <property type="match status" value="1"/>
</dbReference>
<dbReference type="SUPFAM" id="SSF51445">
    <property type="entry name" value="(Trans)glycosidases"/>
    <property type="match status" value="1"/>
</dbReference>
<dbReference type="CDD" id="cd02874">
    <property type="entry name" value="GH18_CFLE_spore_hydrolase"/>
    <property type="match status" value="1"/>
</dbReference>
<dbReference type="PANTHER" id="PTHR46066:SF2">
    <property type="entry name" value="CHITINASE DOMAIN-CONTAINING PROTEIN 1"/>
    <property type="match status" value="1"/>
</dbReference>
<dbReference type="InterPro" id="IPR018392">
    <property type="entry name" value="LysM"/>
</dbReference>
<dbReference type="Proteomes" id="UP000472971">
    <property type="component" value="Unassembled WGS sequence"/>
</dbReference>
<dbReference type="GO" id="GO:0012505">
    <property type="term" value="C:endomembrane system"/>
    <property type="evidence" value="ECO:0007669"/>
    <property type="project" value="TreeGrafter"/>
</dbReference>
<dbReference type="GO" id="GO:0016798">
    <property type="term" value="F:hydrolase activity, acting on glycosyl bonds"/>
    <property type="evidence" value="ECO:0007669"/>
    <property type="project" value="UniProtKB-KW"/>
</dbReference>
<keyword evidence="7" id="KW-1185">Reference proteome</keyword>
<dbReference type="CDD" id="cd00118">
    <property type="entry name" value="LysM"/>
    <property type="match status" value="2"/>
</dbReference>
<dbReference type="SUPFAM" id="SSF54106">
    <property type="entry name" value="LysM domain"/>
    <property type="match status" value="2"/>
</dbReference>
<comment type="caution">
    <text evidence="6">The sequence shown here is derived from an EMBL/GenBank/DDBJ whole genome shotgun (WGS) entry which is preliminary data.</text>
</comment>
<dbReference type="Pfam" id="PF01476">
    <property type="entry name" value="LysM"/>
    <property type="match status" value="2"/>
</dbReference>
<name>A0A6B3VZ71_9BACI</name>
<accession>A0A6B3VZ71</accession>
<dbReference type="GO" id="GO:0070492">
    <property type="term" value="F:oligosaccharide binding"/>
    <property type="evidence" value="ECO:0007669"/>
    <property type="project" value="TreeGrafter"/>
</dbReference>
<evidence type="ECO:0000256" key="2">
    <source>
        <dbReference type="ARBA" id="ARBA00023295"/>
    </source>
</evidence>
<organism evidence="6 7">
    <name type="scientific">Bacillus aquiflavi</name>
    <dbReference type="NCBI Taxonomy" id="2672567"/>
    <lineage>
        <taxon>Bacteria</taxon>
        <taxon>Bacillati</taxon>
        <taxon>Bacillota</taxon>
        <taxon>Bacilli</taxon>
        <taxon>Bacillales</taxon>
        <taxon>Bacillaceae</taxon>
        <taxon>Bacillus</taxon>
    </lineage>
</organism>
<dbReference type="Gene3D" id="3.20.20.80">
    <property type="entry name" value="Glycosidases"/>
    <property type="match status" value="1"/>
</dbReference>
<keyword evidence="2" id="KW-0326">Glycosidase</keyword>
<evidence type="ECO:0000256" key="1">
    <source>
        <dbReference type="ARBA" id="ARBA00022801"/>
    </source>
</evidence>
<dbReference type="SMART" id="SM00636">
    <property type="entry name" value="Glyco_18"/>
    <property type="match status" value="1"/>
</dbReference>
<feature type="domain" description="LysM" evidence="3">
    <location>
        <begin position="2"/>
        <end position="46"/>
    </location>
</feature>
<dbReference type="Proteomes" id="UP000570010">
    <property type="component" value="Unassembled WGS sequence"/>
</dbReference>
<dbReference type="SMART" id="SM00257">
    <property type="entry name" value="LysM"/>
    <property type="match status" value="2"/>
</dbReference>
<dbReference type="InterPro" id="IPR029070">
    <property type="entry name" value="Chitinase_insertion_sf"/>
</dbReference>
<dbReference type="GO" id="GO:0005975">
    <property type="term" value="P:carbohydrate metabolic process"/>
    <property type="evidence" value="ECO:0007669"/>
    <property type="project" value="InterPro"/>
</dbReference>
<dbReference type="AlphaFoldDB" id="A0A6B3VZ71"/>
<evidence type="ECO:0000313" key="6">
    <source>
        <dbReference type="EMBL" id="NEY80911.1"/>
    </source>
</evidence>
<dbReference type="InterPro" id="IPR011583">
    <property type="entry name" value="Chitinase_II/V-like_cat"/>
</dbReference>
<evidence type="ECO:0000313" key="5">
    <source>
        <dbReference type="EMBL" id="MBA4536544.1"/>
    </source>
</evidence>
<reference evidence="5 8" key="2">
    <citation type="submission" date="2020-07" db="EMBL/GenBank/DDBJ databases">
        <authorList>
            <person name="Feng H."/>
        </authorList>
    </citation>
    <scope>NUCLEOTIDE SEQUENCE [LARGE SCALE GENOMIC DNA]</scope>
    <source>
        <strain evidence="5">S-12</strain>
        <strain evidence="8">s-12</strain>
    </source>
</reference>